<gene>
    <name evidence="1" type="ORF">SCUD_LOCUS12461</name>
</gene>
<dbReference type="Proteomes" id="UP000279833">
    <property type="component" value="Unassembled WGS sequence"/>
</dbReference>
<sequence length="56" mass="6469">MYLHLGVDIHSAIRTQYRSLQTPSCYPLSYRVLIATCLCNGVKSKFTWYCLLESSH</sequence>
<keyword evidence="2" id="KW-1185">Reference proteome</keyword>
<proteinExistence type="predicted"/>
<evidence type="ECO:0000313" key="2">
    <source>
        <dbReference type="Proteomes" id="UP000279833"/>
    </source>
</evidence>
<evidence type="ECO:0000313" key="1">
    <source>
        <dbReference type="EMBL" id="VDP48858.1"/>
    </source>
</evidence>
<reference evidence="1 2" key="2">
    <citation type="submission" date="2018-11" db="EMBL/GenBank/DDBJ databases">
        <authorList>
            <consortium name="Pathogen Informatics"/>
        </authorList>
    </citation>
    <scope>NUCLEOTIDE SEQUENCE [LARGE SCALE GENOMIC DNA]</scope>
    <source>
        <strain evidence="1">Dakar</strain>
        <strain evidence="2">Dakar, Senegal</strain>
    </source>
</reference>
<dbReference type="EMBL" id="UZAK01035139">
    <property type="protein sequence ID" value="VDP48858.1"/>
    <property type="molecule type" value="Genomic_DNA"/>
</dbReference>
<organism evidence="3">
    <name type="scientific">Schistosoma curassoni</name>
    <dbReference type="NCBI Taxonomy" id="6186"/>
    <lineage>
        <taxon>Eukaryota</taxon>
        <taxon>Metazoa</taxon>
        <taxon>Spiralia</taxon>
        <taxon>Lophotrochozoa</taxon>
        <taxon>Platyhelminthes</taxon>
        <taxon>Trematoda</taxon>
        <taxon>Digenea</taxon>
        <taxon>Strigeidida</taxon>
        <taxon>Schistosomatoidea</taxon>
        <taxon>Schistosomatidae</taxon>
        <taxon>Schistosoma</taxon>
    </lineage>
</organism>
<accession>A0A183KBS3</accession>
<name>A0A183KBS3_9TREM</name>
<reference evidence="3" key="1">
    <citation type="submission" date="2016-06" db="UniProtKB">
        <authorList>
            <consortium name="WormBaseParasite"/>
        </authorList>
    </citation>
    <scope>IDENTIFICATION</scope>
</reference>
<dbReference type="WBParaSite" id="SCUD_0001246401-mRNA-1">
    <property type="protein sequence ID" value="SCUD_0001246401-mRNA-1"/>
    <property type="gene ID" value="SCUD_0001246401"/>
</dbReference>
<dbReference type="AlphaFoldDB" id="A0A183KBS3"/>
<evidence type="ECO:0000313" key="3">
    <source>
        <dbReference type="WBParaSite" id="SCUD_0001246401-mRNA-1"/>
    </source>
</evidence>
<protein>
    <submittedName>
        <fullName evidence="3">Ovule protein</fullName>
    </submittedName>
</protein>